<gene>
    <name evidence="2" type="ORF">TcWFU_004720</name>
</gene>
<feature type="compositionally biased region" description="Acidic residues" evidence="1">
    <location>
        <begin position="118"/>
        <end position="134"/>
    </location>
</feature>
<evidence type="ECO:0000256" key="1">
    <source>
        <dbReference type="SAM" id="MobiDB-lite"/>
    </source>
</evidence>
<accession>A0ABR4QLL2</accession>
<proteinExistence type="predicted"/>
<protein>
    <submittedName>
        <fullName evidence="2">Uncharacterized protein</fullName>
    </submittedName>
</protein>
<reference evidence="2 3" key="1">
    <citation type="journal article" date="2022" name="Front. Cell. Infect. Microbiol.">
        <title>The Genomes of Two Strains of Taenia crassiceps the Animal Model for the Study of Human Cysticercosis.</title>
        <authorList>
            <person name="Bobes R.J."/>
            <person name="Estrada K."/>
            <person name="Rios-Valencia D.G."/>
            <person name="Calderon-Gallegos A."/>
            <person name="de la Torre P."/>
            <person name="Carrero J.C."/>
            <person name="Sanchez-Flores A."/>
            <person name="Laclette J.P."/>
        </authorList>
    </citation>
    <scope>NUCLEOTIDE SEQUENCE [LARGE SCALE GENOMIC DNA]</scope>
    <source>
        <strain evidence="2">WFUcys</strain>
    </source>
</reference>
<evidence type="ECO:0000313" key="2">
    <source>
        <dbReference type="EMBL" id="KAL5110290.1"/>
    </source>
</evidence>
<name>A0ABR4QLL2_9CEST</name>
<organism evidence="2 3">
    <name type="scientific">Taenia crassiceps</name>
    <dbReference type="NCBI Taxonomy" id="6207"/>
    <lineage>
        <taxon>Eukaryota</taxon>
        <taxon>Metazoa</taxon>
        <taxon>Spiralia</taxon>
        <taxon>Lophotrochozoa</taxon>
        <taxon>Platyhelminthes</taxon>
        <taxon>Cestoda</taxon>
        <taxon>Eucestoda</taxon>
        <taxon>Cyclophyllidea</taxon>
        <taxon>Taeniidae</taxon>
        <taxon>Taenia</taxon>
    </lineage>
</organism>
<keyword evidence="3" id="KW-1185">Reference proteome</keyword>
<feature type="region of interest" description="Disordered" evidence="1">
    <location>
        <begin position="107"/>
        <end position="151"/>
    </location>
</feature>
<dbReference type="Proteomes" id="UP001651158">
    <property type="component" value="Unassembled WGS sequence"/>
</dbReference>
<evidence type="ECO:0000313" key="3">
    <source>
        <dbReference type="Proteomes" id="UP001651158"/>
    </source>
</evidence>
<dbReference type="EMBL" id="JAKROA010000002">
    <property type="protein sequence ID" value="KAL5110290.1"/>
    <property type="molecule type" value="Genomic_DNA"/>
</dbReference>
<sequence>MPSLALTAISSSSSRGSLSDTAVAPQWHRVLPQLWLISRVMPEGRSSQSHRSHRSHRSGSPRIRSIHLLENTLIHVLRSDEVTHYGGMTANSHIIYLLWLSTQCTPVPRSGEVKAETETESEEDEEEEEEEEEEERGKNLAELSDPYCDFF</sequence>
<comment type="caution">
    <text evidence="2">The sequence shown here is derived from an EMBL/GenBank/DDBJ whole genome shotgun (WGS) entry which is preliminary data.</text>
</comment>